<dbReference type="InterPro" id="IPR006029">
    <property type="entry name" value="Neurotrans-gated_channel_TM"/>
</dbReference>
<dbReference type="Gene3D" id="1.20.58.390">
    <property type="entry name" value="Neurotransmitter-gated ion-channel transmembrane domain"/>
    <property type="match status" value="1"/>
</dbReference>
<dbReference type="PRINTS" id="PR00253">
    <property type="entry name" value="GABAARECEPTR"/>
</dbReference>
<proteinExistence type="predicted"/>
<keyword evidence="1" id="KW-1133">Transmembrane helix</keyword>
<dbReference type="InterPro" id="IPR038050">
    <property type="entry name" value="Neuro_actylchol_rec"/>
</dbReference>
<feature type="transmembrane region" description="Helical" evidence="1">
    <location>
        <begin position="36"/>
        <end position="58"/>
    </location>
</feature>
<dbReference type="PANTHER" id="PTHR18945">
    <property type="entry name" value="NEUROTRANSMITTER GATED ION CHANNEL"/>
    <property type="match status" value="1"/>
</dbReference>
<protein>
    <recommendedName>
        <fullName evidence="2">Neurotransmitter-gated ion-channel transmembrane domain-containing protein</fullName>
    </recommendedName>
</protein>
<dbReference type="Proteomes" id="UP001163046">
    <property type="component" value="Unassembled WGS sequence"/>
</dbReference>
<dbReference type="EMBL" id="MU826836">
    <property type="protein sequence ID" value="KAJ7372555.1"/>
    <property type="molecule type" value="Genomic_DNA"/>
</dbReference>
<dbReference type="CDD" id="cd19049">
    <property type="entry name" value="LGIC_TM_anion"/>
    <property type="match status" value="1"/>
</dbReference>
<reference evidence="3" key="1">
    <citation type="submission" date="2023-01" db="EMBL/GenBank/DDBJ databases">
        <title>Genome assembly of the deep-sea coral Lophelia pertusa.</title>
        <authorList>
            <person name="Herrera S."/>
            <person name="Cordes E."/>
        </authorList>
    </citation>
    <scope>NUCLEOTIDE SEQUENCE</scope>
    <source>
        <strain evidence="3">USNM1676648</strain>
        <tissue evidence="3">Polyp</tissue>
    </source>
</reference>
<keyword evidence="4" id="KW-1185">Reference proteome</keyword>
<accession>A0A9X0CR32</accession>
<dbReference type="GO" id="GO:0016020">
    <property type="term" value="C:membrane"/>
    <property type="evidence" value="ECO:0007669"/>
    <property type="project" value="InterPro"/>
</dbReference>
<evidence type="ECO:0000313" key="3">
    <source>
        <dbReference type="EMBL" id="KAJ7372555.1"/>
    </source>
</evidence>
<evidence type="ECO:0000259" key="2">
    <source>
        <dbReference type="Pfam" id="PF02932"/>
    </source>
</evidence>
<dbReference type="InterPro" id="IPR006028">
    <property type="entry name" value="GABAA/Glycine_rcpt"/>
</dbReference>
<feature type="transmembrane region" description="Helical" evidence="1">
    <location>
        <begin position="102"/>
        <end position="124"/>
    </location>
</feature>
<keyword evidence="1" id="KW-0812">Transmembrane</keyword>
<dbReference type="SUPFAM" id="SSF90112">
    <property type="entry name" value="Neurotransmitter-gated ion-channel transmembrane pore"/>
    <property type="match status" value="1"/>
</dbReference>
<comment type="caution">
    <text evidence="3">The sequence shown here is derived from an EMBL/GenBank/DDBJ whole genome shotgun (WGS) entry which is preliminary data.</text>
</comment>
<dbReference type="InterPro" id="IPR006201">
    <property type="entry name" value="Neur_channel"/>
</dbReference>
<dbReference type="InterPro" id="IPR036719">
    <property type="entry name" value="Neuro-gated_channel_TM_sf"/>
</dbReference>
<keyword evidence="1" id="KW-0472">Membrane</keyword>
<dbReference type="GO" id="GO:0004888">
    <property type="term" value="F:transmembrane signaling receptor activity"/>
    <property type="evidence" value="ECO:0007669"/>
    <property type="project" value="InterPro"/>
</dbReference>
<dbReference type="OrthoDB" id="5976117at2759"/>
<dbReference type="AlphaFoldDB" id="A0A9X0CR32"/>
<feature type="domain" description="Neurotransmitter-gated ion-channel transmembrane" evidence="2">
    <location>
        <begin position="43"/>
        <end position="132"/>
    </location>
</feature>
<dbReference type="Pfam" id="PF02932">
    <property type="entry name" value="Neur_chan_memb"/>
    <property type="match status" value="1"/>
</dbReference>
<organism evidence="3 4">
    <name type="scientific">Desmophyllum pertusum</name>
    <dbReference type="NCBI Taxonomy" id="174260"/>
    <lineage>
        <taxon>Eukaryota</taxon>
        <taxon>Metazoa</taxon>
        <taxon>Cnidaria</taxon>
        <taxon>Anthozoa</taxon>
        <taxon>Hexacorallia</taxon>
        <taxon>Scleractinia</taxon>
        <taxon>Caryophylliina</taxon>
        <taxon>Caryophylliidae</taxon>
        <taxon>Desmophyllum</taxon>
    </lineage>
</organism>
<evidence type="ECO:0000256" key="1">
    <source>
        <dbReference type="SAM" id="Phobius"/>
    </source>
</evidence>
<dbReference type="GO" id="GO:0005216">
    <property type="term" value="F:monoatomic ion channel activity"/>
    <property type="evidence" value="ECO:0007669"/>
    <property type="project" value="InterPro"/>
</dbReference>
<name>A0A9X0CR32_9CNID</name>
<evidence type="ECO:0000313" key="4">
    <source>
        <dbReference type="Proteomes" id="UP001163046"/>
    </source>
</evidence>
<gene>
    <name evidence="3" type="ORF">OS493_019066</name>
</gene>
<sequence>MSEFVITNQSLEVTAKPLFMGCFDVLTLRLTAKRRVGFYVIRIYFPCTLCTVVSWMAFWMDKLSIGDRGTVGITSLLTQLFLVGSINEAMPRVSYVKAADQFLIVSFAFTFFALLESVLVYRAATSGRRNVRNLSQKEKEDEPTVQSYEVSQDDSACANGAKGTAAQERISMLRKLARLQVITGLLENKTSLGVWIDRIARVTVSFRVYGFYR</sequence>